<dbReference type="GO" id="GO:0046983">
    <property type="term" value="F:protein dimerization activity"/>
    <property type="evidence" value="ECO:0007669"/>
    <property type="project" value="InterPro"/>
</dbReference>
<organism evidence="6 7">
    <name type="scientific">Turnera subulata</name>
    <dbReference type="NCBI Taxonomy" id="218843"/>
    <lineage>
        <taxon>Eukaryota</taxon>
        <taxon>Viridiplantae</taxon>
        <taxon>Streptophyta</taxon>
        <taxon>Embryophyta</taxon>
        <taxon>Tracheophyta</taxon>
        <taxon>Spermatophyta</taxon>
        <taxon>Magnoliopsida</taxon>
        <taxon>eudicotyledons</taxon>
        <taxon>Gunneridae</taxon>
        <taxon>Pentapetalae</taxon>
        <taxon>rosids</taxon>
        <taxon>fabids</taxon>
        <taxon>Malpighiales</taxon>
        <taxon>Passifloraceae</taxon>
        <taxon>Turnera</taxon>
    </lineage>
</organism>
<dbReference type="EMBL" id="JAKUCV010005815">
    <property type="protein sequence ID" value="KAJ4829747.1"/>
    <property type="molecule type" value="Genomic_DNA"/>
</dbReference>
<comment type="subcellular location">
    <subcellularLocation>
        <location evidence="1">Nucleus</location>
    </subcellularLocation>
</comment>
<dbReference type="AlphaFoldDB" id="A0A9Q0FG46"/>
<evidence type="ECO:0000256" key="2">
    <source>
        <dbReference type="ARBA" id="ARBA00023015"/>
    </source>
</evidence>
<evidence type="ECO:0000256" key="4">
    <source>
        <dbReference type="ARBA" id="ARBA00023242"/>
    </source>
</evidence>
<dbReference type="GO" id="GO:0000977">
    <property type="term" value="F:RNA polymerase II transcription regulatory region sequence-specific DNA binding"/>
    <property type="evidence" value="ECO:0007669"/>
    <property type="project" value="TreeGrafter"/>
</dbReference>
<keyword evidence="3" id="KW-0804">Transcription</keyword>
<dbReference type="GO" id="GO:0090575">
    <property type="term" value="C:RNA polymerase II transcription regulator complex"/>
    <property type="evidence" value="ECO:0007669"/>
    <property type="project" value="TreeGrafter"/>
</dbReference>
<dbReference type="PROSITE" id="PS50888">
    <property type="entry name" value="BHLH"/>
    <property type="match status" value="1"/>
</dbReference>
<accession>A0A9Q0FG46</accession>
<evidence type="ECO:0000259" key="5">
    <source>
        <dbReference type="PROSITE" id="PS50888"/>
    </source>
</evidence>
<dbReference type="SMART" id="SM00353">
    <property type="entry name" value="HLH"/>
    <property type="match status" value="1"/>
</dbReference>
<keyword evidence="2" id="KW-0805">Transcription regulation</keyword>
<protein>
    <recommendedName>
        <fullName evidence="5">BHLH domain-containing protein</fullName>
    </recommendedName>
</protein>
<dbReference type="Gene3D" id="4.10.280.10">
    <property type="entry name" value="Helix-loop-helix DNA-binding domain"/>
    <property type="match status" value="1"/>
</dbReference>
<sequence length="237" mass="26875">MFPYQQSDASSSQIFSDPHQEDAAYQEVLMFNQASLEGRPTTDLAYSIEETHQQNVLANSNTNNDDNITCYDKKSIRKESERQRRKEMSSLHSTLRSLLPVELIKGKRSISDVTDAAVNHIKYLKDHVKELSIRRDKLRMLSNSSAYEEKNQISSNSLMNYVTVSPYLGGVEINISRIPRKEVLLMSKVVAALLEEGFDVVSCVTTQRDGRSFNTIQCQVNIYNSMFYSVSGRVGSK</sequence>
<keyword evidence="4" id="KW-0539">Nucleus</keyword>
<reference evidence="6" key="2">
    <citation type="journal article" date="2023" name="Plants (Basel)">
        <title>Annotation of the Turnera subulata (Passifloraceae) Draft Genome Reveals the S-Locus Evolved after the Divergence of Turneroideae from Passifloroideae in a Stepwise Manner.</title>
        <authorList>
            <person name="Henning P.M."/>
            <person name="Roalson E.H."/>
            <person name="Mir W."/>
            <person name="McCubbin A.G."/>
            <person name="Shore J.S."/>
        </authorList>
    </citation>
    <scope>NUCLEOTIDE SEQUENCE</scope>
    <source>
        <strain evidence="6">F60SS</strain>
    </source>
</reference>
<dbReference type="Pfam" id="PF00010">
    <property type="entry name" value="HLH"/>
    <property type="match status" value="1"/>
</dbReference>
<dbReference type="OrthoDB" id="1935281at2759"/>
<dbReference type="CDD" id="cd18914">
    <property type="entry name" value="bHLH_AtORG2_like"/>
    <property type="match status" value="1"/>
</dbReference>
<evidence type="ECO:0000256" key="1">
    <source>
        <dbReference type="ARBA" id="ARBA00004123"/>
    </source>
</evidence>
<proteinExistence type="predicted"/>
<comment type="caution">
    <text evidence="6">The sequence shown here is derived from an EMBL/GenBank/DDBJ whole genome shotgun (WGS) entry which is preliminary data.</text>
</comment>
<gene>
    <name evidence="6" type="ORF">Tsubulata_043742</name>
</gene>
<evidence type="ECO:0000256" key="3">
    <source>
        <dbReference type="ARBA" id="ARBA00023163"/>
    </source>
</evidence>
<reference evidence="6" key="1">
    <citation type="submission" date="2022-02" db="EMBL/GenBank/DDBJ databases">
        <authorList>
            <person name="Henning P.M."/>
            <person name="McCubbin A.G."/>
            <person name="Shore J.S."/>
        </authorList>
    </citation>
    <scope>NUCLEOTIDE SEQUENCE</scope>
    <source>
        <strain evidence="6">F60SS</strain>
        <tissue evidence="6">Leaves</tissue>
    </source>
</reference>
<dbReference type="PANTHER" id="PTHR13935:SF134">
    <property type="entry name" value="TRANSCRIPTION FACTOR BHLH FAMILY-RELATED"/>
    <property type="match status" value="1"/>
</dbReference>
<feature type="domain" description="BHLH" evidence="5">
    <location>
        <begin position="72"/>
        <end position="124"/>
    </location>
</feature>
<evidence type="ECO:0000313" key="6">
    <source>
        <dbReference type="EMBL" id="KAJ4829747.1"/>
    </source>
</evidence>
<dbReference type="SUPFAM" id="SSF47459">
    <property type="entry name" value="HLH, helix-loop-helix DNA-binding domain"/>
    <property type="match status" value="1"/>
</dbReference>
<dbReference type="InterPro" id="IPR011598">
    <property type="entry name" value="bHLH_dom"/>
</dbReference>
<dbReference type="GO" id="GO:0000981">
    <property type="term" value="F:DNA-binding transcription factor activity, RNA polymerase II-specific"/>
    <property type="evidence" value="ECO:0007669"/>
    <property type="project" value="TreeGrafter"/>
</dbReference>
<name>A0A9Q0FG46_9ROSI</name>
<dbReference type="InterPro" id="IPR015660">
    <property type="entry name" value="MASH1/Ascl1a-like"/>
</dbReference>
<dbReference type="PANTHER" id="PTHR13935">
    <property type="entry name" value="ACHAETE-SCUTE TRANSCRIPTION FACTOR-RELATED"/>
    <property type="match status" value="1"/>
</dbReference>
<keyword evidence="7" id="KW-1185">Reference proteome</keyword>
<evidence type="ECO:0000313" key="7">
    <source>
        <dbReference type="Proteomes" id="UP001141552"/>
    </source>
</evidence>
<dbReference type="InterPro" id="IPR036638">
    <property type="entry name" value="HLH_DNA-bd_sf"/>
</dbReference>
<dbReference type="Proteomes" id="UP001141552">
    <property type="component" value="Unassembled WGS sequence"/>
</dbReference>